<gene>
    <name evidence="1" type="ORF">DICVIV_09258</name>
</gene>
<name>A0A0D8XQV2_DICVI</name>
<evidence type="ECO:0000313" key="2">
    <source>
        <dbReference type="Proteomes" id="UP000053766"/>
    </source>
</evidence>
<reference evidence="2" key="2">
    <citation type="journal article" date="2016" name="Sci. Rep.">
        <title>Dictyocaulus viviparus genome, variome and transcriptome elucidate lungworm biology and support future intervention.</title>
        <authorList>
            <person name="McNulty S.N."/>
            <person name="Strube C."/>
            <person name="Rosa B.A."/>
            <person name="Martin J.C."/>
            <person name="Tyagi R."/>
            <person name="Choi Y.J."/>
            <person name="Wang Q."/>
            <person name="Hallsworth Pepin K."/>
            <person name="Zhang X."/>
            <person name="Ozersky P."/>
            <person name="Wilson R.K."/>
            <person name="Sternberg P.W."/>
            <person name="Gasser R.B."/>
            <person name="Mitreva M."/>
        </authorList>
    </citation>
    <scope>NUCLEOTIDE SEQUENCE [LARGE SCALE GENOMIC DNA]</scope>
    <source>
        <strain evidence="2">HannoverDv2000</strain>
    </source>
</reference>
<evidence type="ECO:0000313" key="1">
    <source>
        <dbReference type="EMBL" id="KJH44701.1"/>
    </source>
</evidence>
<accession>A0A0D8XQV2</accession>
<protein>
    <submittedName>
        <fullName evidence="1">Uncharacterized protein</fullName>
    </submittedName>
</protein>
<keyword evidence="2" id="KW-1185">Reference proteome</keyword>
<dbReference type="AlphaFoldDB" id="A0A0D8XQV2"/>
<dbReference type="EMBL" id="KN716454">
    <property type="protein sequence ID" value="KJH44701.1"/>
    <property type="molecule type" value="Genomic_DNA"/>
</dbReference>
<proteinExistence type="predicted"/>
<reference evidence="1 2" key="1">
    <citation type="submission" date="2013-11" db="EMBL/GenBank/DDBJ databases">
        <title>Draft genome of the bovine lungworm Dictyocaulus viviparus.</title>
        <authorList>
            <person name="Mitreva M."/>
        </authorList>
    </citation>
    <scope>NUCLEOTIDE SEQUENCE [LARGE SCALE GENOMIC DNA]</scope>
    <source>
        <strain evidence="1 2">HannoverDv2000</strain>
    </source>
</reference>
<sequence>MTVLEVQWLVGWLGDEVKKIVHQPKRMTERELNSGVEYGAFDSNHLQIDVGKSQNFVYIEINPSLLNECSYQMSDNEKSFSMSRRPNNGKYNKQQIVTCHHDEYCSMHGFQKMR</sequence>
<organism evidence="1 2">
    <name type="scientific">Dictyocaulus viviparus</name>
    <name type="common">Bovine lungworm</name>
    <dbReference type="NCBI Taxonomy" id="29172"/>
    <lineage>
        <taxon>Eukaryota</taxon>
        <taxon>Metazoa</taxon>
        <taxon>Ecdysozoa</taxon>
        <taxon>Nematoda</taxon>
        <taxon>Chromadorea</taxon>
        <taxon>Rhabditida</taxon>
        <taxon>Rhabditina</taxon>
        <taxon>Rhabditomorpha</taxon>
        <taxon>Strongyloidea</taxon>
        <taxon>Metastrongylidae</taxon>
        <taxon>Dictyocaulus</taxon>
    </lineage>
</organism>
<dbReference type="Proteomes" id="UP000053766">
    <property type="component" value="Unassembled WGS sequence"/>
</dbReference>